<sequence length="706" mass="79212">MTQSKISSDKSAFRLQGTDGIRREVALQSRFPKLSPQQVFLKKGIITEEFMERYVYAHVRLTLKNKLHGKEKAFVIGWDPRDPKGHYTDAVIRGIRKAGAEAWVIGTAPTPLVPMFMQLKNAAGGFMVTASHNPKDQNGIKIFLAYRGLKLLPENDVALTHAVLKQGSLKSTKVKGGKSDLGKEALRFFEEFHLSPLNSWADEQSFSKIILVVDPARGSLAKIAANVFKKIGFKAVHEVNAKQDGDVNHLSGVADLEGVPLISADMIDKGGKFSRHKAPLTLFELGRKYRDKIKKGSLRVSAAVFDADGDRFYRMDYDPFNDRILVLSGDETAYLQARFLIKKFPDRHLADSYIHTVESDLNTGVAAEALGLQRDLSPVGDKWILWKIVLMSSLNRIKILTHQAKYQGTQKDLKEIKSVSKKWKLASKKNSMDIQTLTSLDMDLDKMEERLPPLGPEFEMEHGIPLAVGSEETGHNITTGYIEKQPGDYSPVHCGNGLKSALNTFAATEYLFKTTSAKSYFAQLGKPFTPGFKGTFYAYYIDQPAFYKDSGVWKKIKNLLSRYAKENGYTVKHRVFPADPDMLYLALTYGEKRRPAAIFVRNSGTENKISVNLRGARGDKKFLCQAGEEGVRLLMREMKDPEHPLFKVEQSLLQKLKSSLLPENKAGTDPAPRVLMEMGKQGFTTHSQNGYQLTPRGTWYLKQSKY</sequence>
<evidence type="ECO:0000256" key="2">
    <source>
        <dbReference type="ARBA" id="ARBA00010231"/>
    </source>
</evidence>
<evidence type="ECO:0000256" key="3">
    <source>
        <dbReference type="ARBA" id="ARBA00022553"/>
    </source>
</evidence>
<dbReference type="PANTHER" id="PTHR42946">
    <property type="entry name" value="PHOSPHOHEXOSE MUTASE"/>
    <property type="match status" value="1"/>
</dbReference>
<dbReference type="InterPro" id="IPR050060">
    <property type="entry name" value="Phosphoglucosamine_mutase"/>
</dbReference>
<dbReference type="PROSITE" id="PS00710">
    <property type="entry name" value="PGM_PMM"/>
    <property type="match status" value="1"/>
</dbReference>
<dbReference type="Gene3D" id="3.40.120.10">
    <property type="entry name" value="Alpha-D-Glucose-1,6-Bisphosphate, subunit A, domain 3"/>
    <property type="match status" value="2"/>
</dbReference>
<proteinExistence type="inferred from homology"/>
<organism evidence="5 6">
    <name type="scientific">Candidatus Nitronauta litoralis</name>
    <dbReference type="NCBI Taxonomy" id="2705533"/>
    <lineage>
        <taxon>Bacteria</taxon>
        <taxon>Pseudomonadati</taxon>
        <taxon>Nitrospinota/Tectimicrobiota group</taxon>
        <taxon>Nitrospinota</taxon>
        <taxon>Nitrospinia</taxon>
        <taxon>Nitrospinales</taxon>
        <taxon>Nitrospinaceae</taxon>
        <taxon>Candidatus Nitronauta</taxon>
    </lineage>
</organism>
<dbReference type="Proteomes" id="UP000594688">
    <property type="component" value="Chromosome"/>
</dbReference>
<evidence type="ECO:0000313" key="5">
    <source>
        <dbReference type="EMBL" id="QPJ61525.1"/>
    </source>
</evidence>
<dbReference type="GO" id="GO:0005975">
    <property type="term" value="P:carbohydrate metabolic process"/>
    <property type="evidence" value="ECO:0007669"/>
    <property type="project" value="InterPro"/>
</dbReference>
<gene>
    <name evidence="5" type="ORF">G3M70_06330</name>
</gene>
<comment type="cofactor">
    <cofactor evidence="1">
        <name>Mg(2+)</name>
        <dbReference type="ChEBI" id="CHEBI:18420"/>
    </cofactor>
</comment>
<protein>
    <recommendedName>
        <fullName evidence="4">Alpha-D-phosphohexomutase alpha/beta/alpha domain-containing protein</fullName>
    </recommendedName>
</protein>
<evidence type="ECO:0000259" key="4">
    <source>
        <dbReference type="Pfam" id="PF02878"/>
    </source>
</evidence>
<dbReference type="AlphaFoldDB" id="A0A7T0BV47"/>
<dbReference type="GO" id="GO:0000287">
    <property type="term" value="F:magnesium ion binding"/>
    <property type="evidence" value="ECO:0007669"/>
    <property type="project" value="InterPro"/>
</dbReference>
<feature type="domain" description="Alpha-D-phosphohexomutase alpha/beta/alpha" evidence="4">
    <location>
        <begin position="43"/>
        <end position="161"/>
    </location>
</feature>
<reference evidence="5 6" key="1">
    <citation type="submission" date="2020-02" db="EMBL/GenBank/DDBJ databases">
        <title>Genomic and physiological characterization of two novel Nitrospinaceae genera.</title>
        <authorList>
            <person name="Mueller A.J."/>
            <person name="Jung M.-Y."/>
            <person name="Strachan C.R."/>
            <person name="Herbold C.W."/>
            <person name="Kirkegaard R.H."/>
            <person name="Daims H."/>
        </authorList>
    </citation>
    <scope>NUCLEOTIDE SEQUENCE [LARGE SCALE GENOMIC DNA]</scope>
    <source>
        <strain evidence="5">EB</strain>
    </source>
</reference>
<dbReference type="Pfam" id="PF02878">
    <property type="entry name" value="PGM_PMM_I"/>
    <property type="match status" value="1"/>
</dbReference>
<accession>A0A7T0BV47</accession>
<dbReference type="InterPro" id="IPR005844">
    <property type="entry name" value="A-D-PHexomutase_a/b/a-I"/>
</dbReference>
<evidence type="ECO:0000256" key="1">
    <source>
        <dbReference type="ARBA" id="ARBA00001946"/>
    </source>
</evidence>
<dbReference type="InterPro" id="IPR016066">
    <property type="entry name" value="A-D-PHexomutase_CS"/>
</dbReference>
<dbReference type="InterPro" id="IPR016055">
    <property type="entry name" value="A-D-PHexomutase_a/b/a-I/II/III"/>
</dbReference>
<dbReference type="PANTHER" id="PTHR42946:SF1">
    <property type="entry name" value="PHOSPHOGLUCOMUTASE (ALPHA-D-GLUCOSE-1,6-BISPHOSPHATE-DEPENDENT)"/>
    <property type="match status" value="1"/>
</dbReference>
<dbReference type="GO" id="GO:0004615">
    <property type="term" value="F:phosphomannomutase activity"/>
    <property type="evidence" value="ECO:0007669"/>
    <property type="project" value="TreeGrafter"/>
</dbReference>
<name>A0A7T0BV47_9BACT</name>
<dbReference type="SUPFAM" id="SSF53738">
    <property type="entry name" value="Phosphoglucomutase, first 3 domains"/>
    <property type="match status" value="1"/>
</dbReference>
<evidence type="ECO:0000313" key="6">
    <source>
        <dbReference type="Proteomes" id="UP000594688"/>
    </source>
</evidence>
<dbReference type="EMBL" id="CP048685">
    <property type="protein sequence ID" value="QPJ61525.1"/>
    <property type="molecule type" value="Genomic_DNA"/>
</dbReference>
<keyword evidence="3" id="KW-0597">Phosphoprotein</keyword>
<dbReference type="KEGG" id="nli:G3M70_06330"/>
<comment type="similarity">
    <text evidence="2">Belongs to the phosphohexose mutase family.</text>
</comment>